<comment type="caution">
    <text evidence="2">The sequence shown here is derived from an EMBL/GenBank/DDBJ whole genome shotgun (WGS) entry which is preliminary data.</text>
</comment>
<evidence type="ECO:0000313" key="2">
    <source>
        <dbReference type="EMBL" id="KAH7952131.1"/>
    </source>
</evidence>
<proteinExistence type="predicted"/>
<dbReference type="EMBL" id="JABSTV010001251">
    <property type="protein sequence ID" value="KAH7952131.1"/>
    <property type="molecule type" value="Genomic_DNA"/>
</dbReference>
<dbReference type="Proteomes" id="UP000821837">
    <property type="component" value="Chromosome 5"/>
</dbReference>
<reference evidence="2" key="2">
    <citation type="submission" date="2021-09" db="EMBL/GenBank/DDBJ databases">
        <authorList>
            <person name="Jia N."/>
            <person name="Wang J."/>
            <person name="Shi W."/>
            <person name="Du L."/>
            <person name="Sun Y."/>
            <person name="Zhan W."/>
            <person name="Jiang J."/>
            <person name="Wang Q."/>
            <person name="Zhang B."/>
            <person name="Ji P."/>
            <person name="Sakyi L.B."/>
            <person name="Cui X."/>
            <person name="Yuan T."/>
            <person name="Jiang B."/>
            <person name="Yang W."/>
            <person name="Lam T.T.-Y."/>
            <person name="Chang Q."/>
            <person name="Ding S."/>
            <person name="Wang X."/>
            <person name="Zhu J."/>
            <person name="Ruan X."/>
            <person name="Zhao L."/>
            <person name="Wei J."/>
            <person name="Que T."/>
            <person name="Du C."/>
            <person name="Cheng J."/>
            <person name="Dai P."/>
            <person name="Han X."/>
            <person name="Huang E."/>
            <person name="Gao Y."/>
            <person name="Liu J."/>
            <person name="Shao H."/>
            <person name="Ye R."/>
            <person name="Li L."/>
            <person name="Wei W."/>
            <person name="Wang X."/>
            <person name="Wang C."/>
            <person name="Huo Q."/>
            <person name="Li W."/>
            <person name="Guo W."/>
            <person name="Chen H."/>
            <person name="Chen S."/>
            <person name="Zhou L."/>
            <person name="Zhou L."/>
            <person name="Ni X."/>
            <person name="Tian J."/>
            <person name="Zhou Y."/>
            <person name="Sheng Y."/>
            <person name="Liu T."/>
            <person name="Pan Y."/>
            <person name="Xia L."/>
            <person name="Li J."/>
            <person name="Zhao F."/>
            <person name="Cao W."/>
        </authorList>
    </citation>
    <scope>NUCLEOTIDE SEQUENCE</scope>
    <source>
        <strain evidence="2">Rsan-2018</strain>
        <tissue evidence="2">Larvae</tissue>
    </source>
</reference>
<sequence>MDHSEAGAESGDGPFAIVGTTEGQREPQCMEEDHGRPPSLRPWQPLLDDDTAEAQRGETASDHFQPPDLGLQLLAVRRARAIADIFRCRSGWSRRPVEGVLGLP</sequence>
<keyword evidence="3" id="KW-1185">Reference proteome</keyword>
<name>A0A9D4SWP9_RHISA</name>
<organism evidence="2 3">
    <name type="scientific">Rhipicephalus sanguineus</name>
    <name type="common">Brown dog tick</name>
    <name type="synonym">Ixodes sanguineus</name>
    <dbReference type="NCBI Taxonomy" id="34632"/>
    <lineage>
        <taxon>Eukaryota</taxon>
        <taxon>Metazoa</taxon>
        <taxon>Ecdysozoa</taxon>
        <taxon>Arthropoda</taxon>
        <taxon>Chelicerata</taxon>
        <taxon>Arachnida</taxon>
        <taxon>Acari</taxon>
        <taxon>Parasitiformes</taxon>
        <taxon>Ixodida</taxon>
        <taxon>Ixodoidea</taxon>
        <taxon>Ixodidae</taxon>
        <taxon>Rhipicephalinae</taxon>
        <taxon>Rhipicephalus</taxon>
        <taxon>Rhipicephalus</taxon>
    </lineage>
</organism>
<reference evidence="2" key="1">
    <citation type="journal article" date="2020" name="Cell">
        <title>Large-Scale Comparative Analyses of Tick Genomes Elucidate Their Genetic Diversity and Vector Capacities.</title>
        <authorList>
            <consortium name="Tick Genome and Microbiome Consortium (TIGMIC)"/>
            <person name="Jia N."/>
            <person name="Wang J."/>
            <person name="Shi W."/>
            <person name="Du L."/>
            <person name="Sun Y."/>
            <person name="Zhan W."/>
            <person name="Jiang J.F."/>
            <person name="Wang Q."/>
            <person name="Zhang B."/>
            <person name="Ji P."/>
            <person name="Bell-Sakyi L."/>
            <person name="Cui X.M."/>
            <person name="Yuan T.T."/>
            <person name="Jiang B.G."/>
            <person name="Yang W.F."/>
            <person name="Lam T.T."/>
            <person name="Chang Q.C."/>
            <person name="Ding S.J."/>
            <person name="Wang X.J."/>
            <person name="Zhu J.G."/>
            <person name="Ruan X.D."/>
            <person name="Zhao L."/>
            <person name="Wei J.T."/>
            <person name="Ye R.Z."/>
            <person name="Que T.C."/>
            <person name="Du C.H."/>
            <person name="Zhou Y.H."/>
            <person name="Cheng J.X."/>
            <person name="Dai P.F."/>
            <person name="Guo W.B."/>
            <person name="Han X.H."/>
            <person name="Huang E.J."/>
            <person name="Li L.F."/>
            <person name="Wei W."/>
            <person name="Gao Y.C."/>
            <person name="Liu J.Z."/>
            <person name="Shao H.Z."/>
            <person name="Wang X."/>
            <person name="Wang C.C."/>
            <person name="Yang T.C."/>
            <person name="Huo Q.B."/>
            <person name="Li W."/>
            <person name="Chen H.Y."/>
            <person name="Chen S.E."/>
            <person name="Zhou L.G."/>
            <person name="Ni X.B."/>
            <person name="Tian J.H."/>
            <person name="Sheng Y."/>
            <person name="Liu T."/>
            <person name="Pan Y.S."/>
            <person name="Xia L.Y."/>
            <person name="Li J."/>
            <person name="Zhao F."/>
            <person name="Cao W.C."/>
        </authorList>
    </citation>
    <scope>NUCLEOTIDE SEQUENCE</scope>
    <source>
        <strain evidence="2">Rsan-2018</strain>
    </source>
</reference>
<accession>A0A9D4SWP9</accession>
<protein>
    <submittedName>
        <fullName evidence="2">Uncharacterized protein</fullName>
    </submittedName>
</protein>
<feature type="region of interest" description="Disordered" evidence="1">
    <location>
        <begin position="1"/>
        <end position="66"/>
    </location>
</feature>
<evidence type="ECO:0000313" key="3">
    <source>
        <dbReference type="Proteomes" id="UP000821837"/>
    </source>
</evidence>
<evidence type="ECO:0000256" key="1">
    <source>
        <dbReference type="SAM" id="MobiDB-lite"/>
    </source>
</evidence>
<gene>
    <name evidence="2" type="ORF">HPB52_019076</name>
</gene>
<dbReference type="AlphaFoldDB" id="A0A9D4SWP9"/>